<evidence type="ECO:0000313" key="1">
    <source>
        <dbReference type="EMBL" id="AWM34970.1"/>
    </source>
</evidence>
<evidence type="ECO:0000313" key="2">
    <source>
        <dbReference type="Proteomes" id="UP000245999"/>
    </source>
</evidence>
<reference evidence="2" key="1">
    <citation type="submission" date="2018-04" db="EMBL/GenBank/DDBJ databases">
        <title>Complete genome of Antarctic heterotrophic bacterium Hymenobacter nivis.</title>
        <authorList>
            <person name="Terashima M."/>
        </authorList>
    </citation>
    <scope>NUCLEOTIDE SEQUENCE [LARGE SCALE GENOMIC DNA]</scope>
    <source>
        <strain evidence="2">NBRC 111535</strain>
    </source>
</reference>
<dbReference type="KEGG" id="hnv:DDQ68_20655"/>
<sequence length="66" mass="7386">MESLLITPASREELALLTALLKKMSIETKVLSDEEKEDLGLGLMMREAKNSPRVSREAVMRKLGRA</sequence>
<dbReference type="Proteomes" id="UP000245999">
    <property type="component" value="Chromosome"/>
</dbReference>
<dbReference type="EMBL" id="CP029145">
    <property type="protein sequence ID" value="AWM34970.1"/>
    <property type="molecule type" value="Genomic_DNA"/>
</dbReference>
<name>A0A2Z3H1T9_9BACT</name>
<gene>
    <name evidence="1" type="ORF">DDQ68_20655</name>
</gene>
<organism evidence="1 2">
    <name type="scientific">Hymenobacter nivis</name>
    <dbReference type="NCBI Taxonomy" id="1850093"/>
    <lineage>
        <taxon>Bacteria</taxon>
        <taxon>Pseudomonadati</taxon>
        <taxon>Bacteroidota</taxon>
        <taxon>Cytophagia</taxon>
        <taxon>Cytophagales</taxon>
        <taxon>Hymenobacteraceae</taxon>
        <taxon>Hymenobacter</taxon>
    </lineage>
</organism>
<accession>A0A2Z3H1T9</accession>
<dbReference type="AlphaFoldDB" id="A0A2Z3H1T9"/>
<dbReference type="OrthoDB" id="826875at2"/>
<keyword evidence="2" id="KW-1185">Reference proteome</keyword>
<dbReference type="RefSeq" id="WP_109657989.1">
    <property type="nucleotide sequence ID" value="NZ_CP029145.1"/>
</dbReference>
<proteinExistence type="predicted"/>
<protein>
    <submittedName>
        <fullName evidence="1">Uncharacterized protein</fullName>
    </submittedName>
</protein>